<keyword evidence="2" id="KW-0808">Transferase</keyword>
<comment type="similarity">
    <text evidence="1">Belongs to the transferase hexapeptide repeat family.</text>
</comment>
<evidence type="ECO:0000256" key="2">
    <source>
        <dbReference type="ARBA" id="ARBA00022679"/>
    </source>
</evidence>
<dbReference type="Proteomes" id="UP000001640">
    <property type="component" value="Chromosome 8"/>
</dbReference>
<keyword evidence="4" id="KW-1185">Reference proteome</keyword>
<reference evidence="3 4" key="1">
    <citation type="journal article" date="2011" name="Proc. Natl. Acad. Sci. U.S.A.">
        <title>Evolutionary erosion of yeast sex chromosomes by mating-type switching accidents.</title>
        <authorList>
            <person name="Gordon J.L."/>
            <person name="Armisen D."/>
            <person name="Proux-Wera E."/>
            <person name="Oheigeartaigh S.S."/>
            <person name="Byrne K.P."/>
            <person name="Wolfe K.H."/>
        </authorList>
    </citation>
    <scope>NUCLEOTIDE SEQUENCE [LARGE SCALE GENOMIC DNA]</scope>
    <source>
        <strain evidence="4">ATCC 76901 / BCRC 22586 / CBS 4309 / NBRC 1992 / NRRL Y-12630</strain>
    </source>
</reference>
<dbReference type="SUPFAM" id="SSF51161">
    <property type="entry name" value="Trimeric LpxA-like enzymes"/>
    <property type="match status" value="1"/>
</dbReference>
<dbReference type="OMA" id="CVILDCN"/>
<dbReference type="Gene3D" id="2.160.10.10">
    <property type="entry name" value="Hexapeptide repeat proteins"/>
    <property type="match status" value="1"/>
</dbReference>
<organism evidence="3 4">
    <name type="scientific">Naumovozyma castellii</name>
    <name type="common">Yeast</name>
    <name type="synonym">Saccharomyces castellii</name>
    <dbReference type="NCBI Taxonomy" id="27288"/>
    <lineage>
        <taxon>Eukaryota</taxon>
        <taxon>Fungi</taxon>
        <taxon>Dikarya</taxon>
        <taxon>Ascomycota</taxon>
        <taxon>Saccharomycotina</taxon>
        <taxon>Saccharomycetes</taxon>
        <taxon>Saccharomycetales</taxon>
        <taxon>Saccharomycetaceae</taxon>
        <taxon>Naumovozyma</taxon>
    </lineage>
</organism>
<dbReference type="RefSeq" id="XP_003677676.1">
    <property type="nucleotide sequence ID" value="XM_003677628.1"/>
</dbReference>
<dbReference type="EMBL" id="HE576759">
    <property type="protein sequence ID" value="CCC71325.1"/>
    <property type="molecule type" value="Genomic_DNA"/>
</dbReference>
<proteinExistence type="inferred from homology"/>
<evidence type="ECO:0008006" key="5">
    <source>
        <dbReference type="Google" id="ProtNLM"/>
    </source>
</evidence>
<dbReference type="Pfam" id="PF14602">
    <property type="entry name" value="Hexapep_2"/>
    <property type="match status" value="1"/>
</dbReference>
<evidence type="ECO:0000256" key="1">
    <source>
        <dbReference type="ARBA" id="ARBA00007274"/>
    </source>
</evidence>
<dbReference type="Pfam" id="PF00132">
    <property type="entry name" value="Hexapep"/>
    <property type="match status" value="1"/>
</dbReference>
<evidence type="ECO:0000313" key="4">
    <source>
        <dbReference type="Proteomes" id="UP000001640"/>
    </source>
</evidence>
<dbReference type="GO" id="GO:0008374">
    <property type="term" value="F:O-acyltransferase activity"/>
    <property type="evidence" value="ECO:0007669"/>
    <property type="project" value="TreeGrafter"/>
</dbReference>
<dbReference type="PANTHER" id="PTHR23416:SF23">
    <property type="entry name" value="ACETYLTRANSFERASE C18B11.09C-RELATED"/>
    <property type="match status" value="1"/>
</dbReference>
<dbReference type="InterPro" id="IPR001451">
    <property type="entry name" value="Hexapep"/>
</dbReference>
<dbReference type="InterPro" id="IPR011004">
    <property type="entry name" value="Trimer_LpxA-like_sf"/>
</dbReference>
<dbReference type="GeneID" id="96905006"/>
<evidence type="ECO:0000313" key="3">
    <source>
        <dbReference type="EMBL" id="CCC71325.1"/>
    </source>
</evidence>
<dbReference type="FunCoup" id="G0VIK0">
    <property type="interactions" value="40"/>
</dbReference>
<sequence>MELEEFLDYLNSGKPVEGNSEYLEYMNELSQEAMKITVELNNAYHEPAEVREYFAKLTGKKIDESFCLFPPFYTDCGKNITIGKNVFINSGCRFQDQGGVFIGDNALIGHNLVLATLNHDFSGTNRNTLLPAPIIIKTNVWIGANVTVLPGVTIGENAVVGAGAVVTKDVPANAVVAGVPARIIKTIKS</sequence>
<dbReference type="InParanoid" id="G0VIK0"/>
<reference key="2">
    <citation type="submission" date="2011-08" db="EMBL/GenBank/DDBJ databases">
        <title>Genome sequence of Naumovozyma castellii.</title>
        <authorList>
            <person name="Gordon J.L."/>
            <person name="Armisen D."/>
            <person name="Proux-Wera E."/>
            <person name="OhEigeartaigh S.S."/>
            <person name="Byrne K.P."/>
            <person name="Wolfe K.H."/>
        </authorList>
    </citation>
    <scope>NUCLEOTIDE SEQUENCE</scope>
    <source>
        <strain>Type strain:CBS 4309</strain>
    </source>
</reference>
<dbReference type="AlphaFoldDB" id="G0VIK0"/>
<protein>
    <recommendedName>
        <fullName evidence="5">Maltose/galactoside acetyltransferase domain-containing protein</fullName>
    </recommendedName>
</protein>
<dbReference type="HOGENOM" id="CLU_051638_3_4_1"/>
<gene>
    <name evidence="3" type="primary">NCAS0H00150</name>
    <name evidence="3" type="ordered locus">NCAS_0H00150</name>
</gene>
<dbReference type="STRING" id="1064592.G0VIK0"/>
<dbReference type="PROSITE" id="PS00101">
    <property type="entry name" value="HEXAPEP_TRANSFERASES"/>
    <property type="match status" value="1"/>
</dbReference>
<dbReference type="eggNOG" id="KOG4750">
    <property type="taxonomic scope" value="Eukaryota"/>
</dbReference>
<dbReference type="InterPro" id="IPR051159">
    <property type="entry name" value="Hexapeptide_acetyltransf"/>
</dbReference>
<dbReference type="PANTHER" id="PTHR23416">
    <property type="entry name" value="SIALIC ACID SYNTHASE-RELATED"/>
    <property type="match status" value="1"/>
</dbReference>
<accession>G0VIK0</accession>
<name>G0VIK0_NAUCA</name>
<dbReference type="InterPro" id="IPR018357">
    <property type="entry name" value="Hexapep_transf_CS"/>
</dbReference>
<dbReference type="KEGG" id="ncs:NCAS_0H00150"/>
<dbReference type="OrthoDB" id="25818at2759"/>